<dbReference type="EMBL" id="MU853224">
    <property type="protein sequence ID" value="KAK4126923.1"/>
    <property type="molecule type" value="Genomic_DNA"/>
</dbReference>
<dbReference type="AlphaFoldDB" id="A0AAN6Z6Z9"/>
<accession>A0AAN6Z6Z9</accession>
<name>A0AAN6Z6Z9_9PEZI</name>
<evidence type="ECO:0000313" key="1">
    <source>
        <dbReference type="EMBL" id="KAK4126923.1"/>
    </source>
</evidence>
<reference evidence="1" key="1">
    <citation type="journal article" date="2023" name="Mol. Phylogenet. Evol.">
        <title>Genome-scale phylogeny and comparative genomics of the fungal order Sordariales.</title>
        <authorList>
            <person name="Hensen N."/>
            <person name="Bonometti L."/>
            <person name="Westerberg I."/>
            <person name="Brannstrom I.O."/>
            <person name="Guillou S."/>
            <person name="Cros-Aarteil S."/>
            <person name="Calhoun S."/>
            <person name="Haridas S."/>
            <person name="Kuo A."/>
            <person name="Mondo S."/>
            <person name="Pangilinan J."/>
            <person name="Riley R."/>
            <person name="LaButti K."/>
            <person name="Andreopoulos B."/>
            <person name="Lipzen A."/>
            <person name="Chen C."/>
            <person name="Yan M."/>
            <person name="Daum C."/>
            <person name="Ng V."/>
            <person name="Clum A."/>
            <person name="Steindorff A."/>
            <person name="Ohm R.A."/>
            <person name="Martin F."/>
            <person name="Silar P."/>
            <person name="Natvig D.O."/>
            <person name="Lalanne C."/>
            <person name="Gautier V."/>
            <person name="Ament-Velasquez S.L."/>
            <person name="Kruys A."/>
            <person name="Hutchinson M.I."/>
            <person name="Powell A.J."/>
            <person name="Barry K."/>
            <person name="Miller A.N."/>
            <person name="Grigoriev I.V."/>
            <person name="Debuchy R."/>
            <person name="Gladieux P."/>
            <person name="Hiltunen Thoren M."/>
            <person name="Johannesson H."/>
        </authorList>
    </citation>
    <scope>NUCLEOTIDE SEQUENCE</scope>
    <source>
        <strain evidence="1">CBS 731.68</strain>
    </source>
</reference>
<protein>
    <submittedName>
        <fullName evidence="1">Uncharacterized protein</fullName>
    </submittedName>
</protein>
<reference evidence="1" key="2">
    <citation type="submission" date="2023-05" db="EMBL/GenBank/DDBJ databases">
        <authorList>
            <consortium name="Lawrence Berkeley National Laboratory"/>
            <person name="Steindorff A."/>
            <person name="Hensen N."/>
            <person name="Bonometti L."/>
            <person name="Westerberg I."/>
            <person name="Brannstrom I.O."/>
            <person name="Guillou S."/>
            <person name="Cros-Aarteil S."/>
            <person name="Calhoun S."/>
            <person name="Haridas S."/>
            <person name="Kuo A."/>
            <person name="Mondo S."/>
            <person name="Pangilinan J."/>
            <person name="Riley R."/>
            <person name="Labutti K."/>
            <person name="Andreopoulos B."/>
            <person name="Lipzen A."/>
            <person name="Chen C."/>
            <person name="Yanf M."/>
            <person name="Daum C."/>
            <person name="Ng V."/>
            <person name="Clum A."/>
            <person name="Ohm R."/>
            <person name="Martin F."/>
            <person name="Silar P."/>
            <person name="Natvig D."/>
            <person name="Lalanne C."/>
            <person name="Gautier V."/>
            <person name="Ament-Velasquez S.L."/>
            <person name="Kruys A."/>
            <person name="Hutchinson M.I."/>
            <person name="Powell A.J."/>
            <person name="Barry K."/>
            <person name="Miller A.N."/>
            <person name="Grigoriev I.V."/>
            <person name="Debuchy R."/>
            <person name="Gladieux P."/>
            <person name="Thoren M.H."/>
            <person name="Johannesson H."/>
        </authorList>
    </citation>
    <scope>NUCLEOTIDE SEQUENCE</scope>
    <source>
        <strain evidence="1">CBS 731.68</strain>
    </source>
</reference>
<dbReference type="Proteomes" id="UP001302602">
    <property type="component" value="Unassembled WGS sequence"/>
</dbReference>
<proteinExistence type="predicted"/>
<dbReference type="RefSeq" id="XP_062650694.1">
    <property type="nucleotide sequence ID" value="XM_062786123.1"/>
</dbReference>
<sequence length="159" mass="17785">MAVESHLIIAPPDAICGILRTMQLVLGKEWAVGPSPRVLTDLGIDFVSGPNNGHEALAPHVTGKEFWSYAIHDCRDWRAHHGSLVSLPRIITILQTRDSVGFSEHYTVIREIRDGRLPMHDFPILKRSNCNSFQPLVDLCPLLAPTNQTVILRSKVFFP</sequence>
<evidence type="ECO:0000313" key="2">
    <source>
        <dbReference type="Proteomes" id="UP001302602"/>
    </source>
</evidence>
<organism evidence="1 2">
    <name type="scientific">Parathielavia appendiculata</name>
    <dbReference type="NCBI Taxonomy" id="2587402"/>
    <lineage>
        <taxon>Eukaryota</taxon>
        <taxon>Fungi</taxon>
        <taxon>Dikarya</taxon>
        <taxon>Ascomycota</taxon>
        <taxon>Pezizomycotina</taxon>
        <taxon>Sordariomycetes</taxon>
        <taxon>Sordariomycetidae</taxon>
        <taxon>Sordariales</taxon>
        <taxon>Chaetomiaceae</taxon>
        <taxon>Parathielavia</taxon>
    </lineage>
</organism>
<gene>
    <name evidence="1" type="ORF">N657DRAFT_180862</name>
</gene>
<keyword evidence="2" id="KW-1185">Reference proteome</keyword>
<comment type="caution">
    <text evidence="1">The sequence shown here is derived from an EMBL/GenBank/DDBJ whole genome shotgun (WGS) entry which is preliminary data.</text>
</comment>
<dbReference type="GeneID" id="87822889"/>